<feature type="domain" description="VWFA" evidence="2">
    <location>
        <begin position="301"/>
        <end position="475"/>
    </location>
</feature>
<sequence>MGIRSLLRKVFGRDVTEQDGPTTATVPPQGERTRPTESASVAVDEPVAQADSEPEPAPAAKASVPAPASPASSRSTTNGSTTNGSTKSGSATSGSATSRSATSRSATSRSSTSRSAEDDDNLATDLVAAAFDKAAAPAPKATPTVPPQGSGPRTTKATETKPEPELESKPEPELELKPVEEPAAVVAPEPVEAPAETPAVEPVAAEAAPEPITIDMDPDPEPEPEPVTEPEPVAATAEPVTEAAPAAPPTTEAAAASPAPADGKPALSLARVKSRAPELVAPYKAAQAGLKAHGLTGLRATVYLVLDRSGSMRPFYKDGSAQHLGDRTLALAAHLDESATVQVVFFSTDIDGTGTVGLDGHEGRIDELNAGLGRLGRTNYHRAVEEVVAHYERSEATGPAVVIFQTDGPPDAKQAARQALADAARLPLFFQFVAFGEQDAKGFDFLRKLDAPNAGFFHAGPAPREVADAAFYREVLAALPAWVAAGA</sequence>
<feature type="compositionally biased region" description="Basic and acidic residues" evidence="1">
    <location>
        <begin position="156"/>
        <end position="180"/>
    </location>
</feature>
<feature type="compositionally biased region" description="Low complexity" evidence="1">
    <location>
        <begin position="123"/>
        <end position="143"/>
    </location>
</feature>
<feature type="compositionally biased region" description="Low complexity" evidence="1">
    <location>
        <begin position="230"/>
        <end position="261"/>
    </location>
</feature>
<reference evidence="3" key="1">
    <citation type="submission" date="2022-10" db="EMBL/GenBank/DDBJ databases">
        <title>The complete genomes of actinobacterial strains from the NBC collection.</title>
        <authorList>
            <person name="Joergensen T.S."/>
            <person name="Alvarez Arevalo M."/>
            <person name="Sterndorff E.B."/>
            <person name="Faurdal D."/>
            <person name="Vuksanovic O."/>
            <person name="Mourched A.-S."/>
            <person name="Charusanti P."/>
            <person name="Shaw S."/>
            <person name="Blin K."/>
            <person name="Weber T."/>
        </authorList>
    </citation>
    <scope>NUCLEOTIDE SEQUENCE</scope>
    <source>
        <strain evidence="3">NBC_00008</strain>
    </source>
</reference>
<organism evidence="3">
    <name type="scientific">Streptomyces sp. NBC_00008</name>
    <dbReference type="NCBI Taxonomy" id="2903610"/>
    <lineage>
        <taxon>Bacteria</taxon>
        <taxon>Bacillati</taxon>
        <taxon>Actinomycetota</taxon>
        <taxon>Actinomycetes</taxon>
        <taxon>Kitasatosporales</taxon>
        <taxon>Streptomycetaceae</taxon>
        <taxon>Streptomyces</taxon>
    </lineage>
</organism>
<name>A0AAU2VSL0_9ACTN</name>
<feature type="region of interest" description="Disordered" evidence="1">
    <location>
        <begin position="1"/>
        <end position="263"/>
    </location>
</feature>
<dbReference type="SUPFAM" id="SSF53300">
    <property type="entry name" value="vWA-like"/>
    <property type="match status" value="1"/>
</dbReference>
<dbReference type="SMART" id="SM00327">
    <property type="entry name" value="VWA"/>
    <property type="match status" value="1"/>
</dbReference>
<dbReference type="InterPro" id="IPR036465">
    <property type="entry name" value="vWFA_dom_sf"/>
</dbReference>
<dbReference type="Pfam" id="PF10138">
    <property type="entry name" value="vWA-TerF-like"/>
    <property type="match status" value="1"/>
</dbReference>
<gene>
    <name evidence="3" type="ORF">OG398_19785</name>
</gene>
<evidence type="ECO:0000259" key="2">
    <source>
        <dbReference type="PROSITE" id="PS50234"/>
    </source>
</evidence>
<evidence type="ECO:0000256" key="1">
    <source>
        <dbReference type="SAM" id="MobiDB-lite"/>
    </source>
</evidence>
<dbReference type="EMBL" id="CP108313">
    <property type="protein sequence ID" value="WTW70344.1"/>
    <property type="molecule type" value="Genomic_DNA"/>
</dbReference>
<proteinExistence type="predicted"/>
<evidence type="ECO:0000313" key="3">
    <source>
        <dbReference type="EMBL" id="WTW70344.1"/>
    </source>
</evidence>
<protein>
    <submittedName>
        <fullName evidence="3">VWA domain-containing protein</fullName>
    </submittedName>
</protein>
<feature type="compositionally biased region" description="Low complexity" evidence="1">
    <location>
        <begin position="58"/>
        <end position="114"/>
    </location>
</feature>
<feature type="compositionally biased region" description="Acidic residues" evidence="1">
    <location>
        <begin position="216"/>
        <end position="228"/>
    </location>
</feature>
<accession>A0AAU2VSL0</accession>
<dbReference type="CDD" id="cd00198">
    <property type="entry name" value="vWFA"/>
    <property type="match status" value="1"/>
</dbReference>
<dbReference type="InterPro" id="IPR019303">
    <property type="entry name" value="vWA_TerF_C"/>
</dbReference>
<dbReference type="PROSITE" id="PS50234">
    <property type="entry name" value="VWFA"/>
    <property type="match status" value="1"/>
</dbReference>
<dbReference type="InterPro" id="IPR002035">
    <property type="entry name" value="VWF_A"/>
</dbReference>
<dbReference type="Gene3D" id="3.40.50.410">
    <property type="entry name" value="von Willebrand factor, type A domain"/>
    <property type="match status" value="1"/>
</dbReference>
<feature type="compositionally biased region" description="Low complexity" evidence="1">
    <location>
        <begin position="181"/>
        <end position="211"/>
    </location>
</feature>
<dbReference type="AlphaFoldDB" id="A0AAU2VSL0"/>